<proteinExistence type="predicted"/>
<evidence type="ECO:0000313" key="2">
    <source>
        <dbReference type="Proteomes" id="UP000324222"/>
    </source>
</evidence>
<protein>
    <submittedName>
        <fullName evidence="1">Uncharacterized protein</fullName>
    </submittedName>
</protein>
<gene>
    <name evidence="1" type="ORF">E2C01_065859</name>
</gene>
<sequence length="91" mass="10143">MNTWMALSRLPPPGRERDLQISVGKGYIKSLRLPTPNLRFSSDVVHKEENIITTLGGSLVPLLVWLTGSLAHCLGWQLTHDDGDSIKHISR</sequence>
<dbReference type="Proteomes" id="UP000324222">
    <property type="component" value="Unassembled WGS sequence"/>
</dbReference>
<organism evidence="1 2">
    <name type="scientific">Portunus trituberculatus</name>
    <name type="common">Swimming crab</name>
    <name type="synonym">Neptunus trituberculatus</name>
    <dbReference type="NCBI Taxonomy" id="210409"/>
    <lineage>
        <taxon>Eukaryota</taxon>
        <taxon>Metazoa</taxon>
        <taxon>Ecdysozoa</taxon>
        <taxon>Arthropoda</taxon>
        <taxon>Crustacea</taxon>
        <taxon>Multicrustacea</taxon>
        <taxon>Malacostraca</taxon>
        <taxon>Eumalacostraca</taxon>
        <taxon>Eucarida</taxon>
        <taxon>Decapoda</taxon>
        <taxon>Pleocyemata</taxon>
        <taxon>Brachyura</taxon>
        <taxon>Eubrachyura</taxon>
        <taxon>Portunoidea</taxon>
        <taxon>Portunidae</taxon>
        <taxon>Portuninae</taxon>
        <taxon>Portunus</taxon>
    </lineage>
</organism>
<reference evidence="1 2" key="1">
    <citation type="submission" date="2019-05" db="EMBL/GenBank/DDBJ databases">
        <title>Another draft genome of Portunus trituberculatus and its Hox gene families provides insights of decapod evolution.</title>
        <authorList>
            <person name="Jeong J.-H."/>
            <person name="Song I."/>
            <person name="Kim S."/>
            <person name="Choi T."/>
            <person name="Kim D."/>
            <person name="Ryu S."/>
            <person name="Kim W."/>
        </authorList>
    </citation>
    <scope>NUCLEOTIDE SEQUENCE [LARGE SCALE GENOMIC DNA]</scope>
    <source>
        <tissue evidence="1">Muscle</tissue>
    </source>
</reference>
<dbReference type="AlphaFoldDB" id="A0A5B7HPF7"/>
<name>A0A5B7HPF7_PORTR</name>
<dbReference type="EMBL" id="VSRR010033140">
    <property type="protein sequence ID" value="MPC71579.1"/>
    <property type="molecule type" value="Genomic_DNA"/>
</dbReference>
<keyword evidence="2" id="KW-1185">Reference proteome</keyword>
<comment type="caution">
    <text evidence="1">The sequence shown here is derived from an EMBL/GenBank/DDBJ whole genome shotgun (WGS) entry which is preliminary data.</text>
</comment>
<evidence type="ECO:0000313" key="1">
    <source>
        <dbReference type="EMBL" id="MPC71579.1"/>
    </source>
</evidence>
<accession>A0A5B7HPF7</accession>